<organism evidence="2 3">
    <name type="scientific">Talaromyces pinophilus</name>
    <name type="common">Penicillium pinophilum</name>
    <dbReference type="NCBI Taxonomy" id="128442"/>
    <lineage>
        <taxon>Eukaryota</taxon>
        <taxon>Fungi</taxon>
        <taxon>Dikarya</taxon>
        <taxon>Ascomycota</taxon>
        <taxon>Pezizomycotina</taxon>
        <taxon>Eurotiomycetes</taxon>
        <taxon>Eurotiomycetidae</taxon>
        <taxon>Eurotiales</taxon>
        <taxon>Trichocomaceae</taxon>
        <taxon>Talaromyces</taxon>
        <taxon>Talaromyces sect. Talaromyces</taxon>
    </lineage>
</organism>
<feature type="compositionally biased region" description="Basic and acidic residues" evidence="1">
    <location>
        <begin position="39"/>
        <end position="58"/>
    </location>
</feature>
<feature type="compositionally biased region" description="Polar residues" evidence="1">
    <location>
        <begin position="254"/>
        <end position="263"/>
    </location>
</feature>
<proteinExistence type="predicted"/>
<feature type="region of interest" description="Disordered" evidence="1">
    <location>
        <begin position="106"/>
        <end position="221"/>
    </location>
</feature>
<evidence type="ECO:0000313" key="2">
    <source>
        <dbReference type="EMBL" id="GAM38252.1"/>
    </source>
</evidence>
<comment type="caution">
    <text evidence="2">The sequence shown here is derived from an EMBL/GenBank/DDBJ whole genome shotgun (WGS) entry which is preliminary data.</text>
</comment>
<dbReference type="AlphaFoldDB" id="A0A6V8H9X5"/>
<dbReference type="Proteomes" id="UP000053095">
    <property type="component" value="Unassembled WGS sequence"/>
</dbReference>
<feature type="compositionally biased region" description="Basic and acidic residues" evidence="1">
    <location>
        <begin position="139"/>
        <end position="156"/>
    </location>
</feature>
<feature type="compositionally biased region" description="Basic and acidic residues" evidence="1">
    <location>
        <begin position="66"/>
        <end position="80"/>
    </location>
</feature>
<feature type="compositionally biased region" description="Basic and acidic residues" evidence="1">
    <location>
        <begin position="168"/>
        <end position="177"/>
    </location>
</feature>
<protein>
    <submittedName>
        <fullName evidence="2">Uncharacterized protein</fullName>
    </submittedName>
</protein>
<keyword evidence="3" id="KW-1185">Reference proteome</keyword>
<feature type="compositionally biased region" description="Polar residues" evidence="1">
    <location>
        <begin position="158"/>
        <end position="167"/>
    </location>
</feature>
<name>A0A6V8H9X5_TALPI</name>
<feature type="region of interest" description="Disordered" evidence="1">
    <location>
        <begin position="1"/>
        <end position="25"/>
    </location>
</feature>
<feature type="compositionally biased region" description="Acidic residues" evidence="1">
    <location>
        <begin position="128"/>
        <end position="138"/>
    </location>
</feature>
<evidence type="ECO:0000256" key="1">
    <source>
        <dbReference type="SAM" id="MobiDB-lite"/>
    </source>
</evidence>
<gene>
    <name evidence="2" type="ORF">TCE0_033r08832</name>
</gene>
<dbReference type="EMBL" id="DF933829">
    <property type="protein sequence ID" value="GAM38252.1"/>
    <property type="molecule type" value="Genomic_DNA"/>
</dbReference>
<feature type="compositionally biased region" description="Polar residues" evidence="1">
    <location>
        <begin position="201"/>
        <end position="210"/>
    </location>
</feature>
<sequence>MPQQQPPRRILEKSRTVRRRYQRSNKRFEFSASQIQRIEREEEREKKAKQLREREKKKLANKKKRAEKEAKEREERRRLGIPEPNACKIPASQPLLLNFFGAGRKKGVGVKGQTEEEMENSAMTQESASEEEDSIEVEDEKKQDSLSPVQEEKKPEVITQQQPQQPSKTDDTTHCISEDFSGLETELGDDFPVRGEEPDVMQQQEPQQLNKTDDKPDDTTNCFSEDFSDLETELGDDWLNDPDLEKHMASIENTQRSLSSSAMTYKDDQPTEPAQNATNNWAGMTESFEDDTSLMLQALDPTVLEEFETPQPKAVLHEVNKTATSSPSVSAYAASNVRNGKAQYDTHRFNNPTPTNFKNASPATNLHTSAHQTPCEIAPQQQIAPKQQLRTTATSGNIKTPTVHNTSPAFKKPVVAASMQPGRLHFSPKKSFNYSTKTYAIQKAYSQPHSDAEDEFGDLPLSTQDVRDLDTMVGLG</sequence>
<evidence type="ECO:0000313" key="3">
    <source>
        <dbReference type="Proteomes" id="UP000053095"/>
    </source>
</evidence>
<reference evidence="3" key="1">
    <citation type="journal article" date="2015" name="Genome Announc.">
        <title>Draft genome sequence of Talaromyces cellulolyticus strain Y-94, a source of lignocellulosic biomass-degrading enzymes.</title>
        <authorList>
            <person name="Fujii T."/>
            <person name="Koike H."/>
            <person name="Sawayama S."/>
            <person name="Yano S."/>
            <person name="Inoue H."/>
        </authorList>
    </citation>
    <scope>NUCLEOTIDE SEQUENCE [LARGE SCALE GENOMIC DNA]</scope>
    <source>
        <strain evidence="3">Y-94</strain>
    </source>
</reference>
<accession>A0A6V8H9X5</accession>
<feature type="region of interest" description="Disordered" evidence="1">
    <location>
        <begin position="445"/>
        <end position="476"/>
    </location>
</feature>
<feature type="region of interest" description="Disordered" evidence="1">
    <location>
        <begin position="254"/>
        <end position="280"/>
    </location>
</feature>
<feature type="region of interest" description="Disordered" evidence="1">
    <location>
        <begin position="39"/>
        <end position="93"/>
    </location>
</feature>
<feature type="compositionally biased region" description="Basic residues" evidence="1">
    <location>
        <begin position="16"/>
        <end position="25"/>
    </location>
</feature>